<evidence type="ECO:0000313" key="9">
    <source>
        <dbReference type="EMBL" id="SFM64206.1"/>
    </source>
</evidence>
<dbReference type="GO" id="GO:1990281">
    <property type="term" value="C:efflux pump complex"/>
    <property type="evidence" value="ECO:0007669"/>
    <property type="project" value="TreeGrafter"/>
</dbReference>
<sequence length="459" mass="50510">MHARHRIAGTVLALLLTPPLMAGEGAGKGAGETVPPADLRQVYRQALEADPKLGAQRYRLEALKAQRREALAGLLPQVTASGEIRKIRRDQTNSGLGGGTDESVRDFDQTRYSAQILQPLFDLPAWRGLQRGDDEVDRGQAELEAARQDLVLRVTEAYLGVLSAQSELALARSEYEAMQAAHERVQGLYEEDLAAVTDLEEVRARRDSARARVIRAEGELRIAREALTRITDRRYTQLAGLRPGVKLPGPGGDNLQAWVERAMEANPRIAAARAGVQTATTDIRAARARHYPSLDLVAGYSYLDDLDGSPYGRVYEDEYIGLQLNVPIYSGGGVGARARGAARERDRQRQILEATRREVRANVRAAYEGLASGRAEIRALEQSVRSNERSVEAVDAAFRAGLRPLADVLDAQRELFAARRDLARARHEYLLDLFRLRQGAGALDENDVDTLNRVLATAP</sequence>
<dbReference type="Pfam" id="PF02321">
    <property type="entry name" value="OEP"/>
    <property type="match status" value="2"/>
</dbReference>
<evidence type="ECO:0000256" key="7">
    <source>
        <dbReference type="ARBA" id="ARBA00023237"/>
    </source>
</evidence>
<dbReference type="RefSeq" id="WP_090486939.1">
    <property type="nucleotide sequence ID" value="NZ_FOUO01000017.1"/>
</dbReference>
<keyword evidence="3" id="KW-0813">Transport</keyword>
<dbReference type="EMBL" id="FOUO01000017">
    <property type="protein sequence ID" value="SFM64206.1"/>
    <property type="molecule type" value="Genomic_DNA"/>
</dbReference>
<evidence type="ECO:0000256" key="4">
    <source>
        <dbReference type="ARBA" id="ARBA00022452"/>
    </source>
</evidence>
<keyword evidence="6" id="KW-0472">Membrane</keyword>
<dbReference type="STRING" id="195064.SAMN05421721_11723"/>
<feature type="signal peptide" evidence="8">
    <location>
        <begin position="1"/>
        <end position="22"/>
    </location>
</feature>
<evidence type="ECO:0000256" key="5">
    <source>
        <dbReference type="ARBA" id="ARBA00022692"/>
    </source>
</evidence>
<dbReference type="PANTHER" id="PTHR30026:SF20">
    <property type="entry name" value="OUTER MEMBRANE PROTEIN TOLC"/>
    <property type="match status" value="1"/>
</dbReference>
<dbReference type="Gene3D" id="1.20.1600.10">
    <property type="entry name" value="Outer membrane efflux proteins (OEP)"/>
    <property type="match status" value="1"/>
</dbReference>
<dbReference type="GO" id="GO:0015562">
    <property type="term" value="F:efflux transmembrane transporter activity"/>
    <property type="evidence" value="ECO:0007669"/>
    <property type="project" value="InterPro"/>
</dbReference>
<dbReference type="InterPro" id="IPR003423">
    <property type="entry name" value="OMP_efflux"/>
</dbReference>
<evidence type="ECO:0000256" key="2">
    <source>
        <dbReference type="ARBA" id="ARBA00007613"/>
    </source>
</evidence>
<dbReference type="InterPro" id="IPR010130">
    <property type="entry name" value="T1SS_OMP_TolC"/>
</dbReference>
<comment type="subcellular location">
    <subcellularLocation>
        <location evidence="1">Cell outer membrane</location>
    </subcellularLocation>
</comment>
<dbReference type="Proteomes" id="UP000199556">
    <property type="component" value="Unassembled WGS sequence"/>
</dbReference>
<evidence type="ECO:0000313" key="10">
    <source>
        <dbReference type="Proteomes" id="UP000199556"/>
    </source>
</evidence>
<keyword evidence="5" id="KW-0812">Transmembrane</keyword>
<dbReference type="GO" id="GO:0009279">
    <property type="term" value="C:cell outer membrane"/>
    <property type="evidence" value="ECO:0007669"/>
    <property type="project" value="UniProtKB-SubCell"/>
</dbReference>
<evidence type="ECO:0000256" key="8">
    <source>
        <dbReference type="SAM" id="SignalP"/>
    </source>
</evidence>
<keyword evidence="4" id="KW-1134">Transmembrane beta strand</keyword>
<dbReference type="OrthoDB" id="9813458at2"/>
<keyword evidence="7" id="KW-0998">Cell outer membrane</keyword>
<organism evidence="9 10">
    <name type="scientific">Ectothiorhodospira mobilis</name>
    <dbReference type="NCBI Taxonomy" id="195064"/>
    <lineage>
        <taxon>Bacteria</taxon>
        <taxon>Pseudomonadati</taxon>
        <taxon>Pseudomonadota</taxon>
        <taxon>Gammaproteobacteria</taxon>
        <taxon>Chromatiales</taxon>
        <taxon>Ectothiorhodospiraceae</taxon>
        <taxon>Ectothiorhodospira</taxon>
    </lineage>
</organism>
<keyword evidence="10" id="KW-1185">Reference proteome</keyword>
<reference evidence="9 10" key="1">
    <citation type="submission" date="2016-10" db="EMBL/GenBank/DDBJ databases">
        <authorList>
            <person name="de Groot N.N."/>
        </authorList>
    </citation>
    <scope>NUCLEOTIDE SEQUENCE [LARGE SCALE GENOMIC DNA]</scope>
    <source>
        <strain evidence="9 10">DSM 4180</strain>
    </source>
</reference>
<dbReference type="AlphaFoldDB" id="A0A1I4SI98"/>
<evidence type="ECO:0000256" key="3">
    <source>
        <dbReference type="ARBA" id="ARBA00022448"/>
    </source>
</evidence>
<dbReference type="InterPro" id="IPR051906">
    <property type="entry name" value="TolC-like"/>
</dbReference>
<comment type="similarity">
    <text evidence="2">Belongs to the outer membrane factor (OMF) (TC 1.B.17) family.</text>
</comment>
<gene>
    <name evidence="9" type="ORF">SAMN05421721_11723</name>
</gene>
<dbReference type="NCBIfam" id="TIGR01844">
    <property type="entry name" value="type_I_sec_TolC"/>
    <property type="match status" value="1"/>
</dbReference>
<feature type="chain" id="PRO_5011659064" evidence="8">
    <location>
        <begin position="23"/>
        <end position="459"/>
    </location>
</feature>
<name>A0A1I4SI98_ECTMO</name>
<evidence type="ECO:0000256" key="6">
    <source>
        <dbReference type="ARBA" id="ARBA00023136"/>
    </source>
</evidence>
<dbReference type="SUPFAM" id="SSF56954">
    <property type="entry name" value="Outer membrane efflux proteins (OEP)"/>
    <property type="match status" value="1"/>
</dbReference>
<dbReference type="GO" id="GO:0015288">
    <property type="term" value="F:porin activity"/>
    <property type="evidence" value="ECO:0007669"/>
    <property type="project" value="TreeGrafter"/>
</dbReference>
<keyword evidence="8" id="KW-0732">Signal</keyword>
<protein>
    <submittedName>
        <fullName evidence="9">Outer membrane protein</fullName>
    </submittedName>
</protein>
<proteinExistence type="inferred from homology"/>
<dbReference type="PANTHER" id="PTHR30026">
    <property type="entry name" value="OUTER MEMBRANE PROTEIN TOLC"/>
    <property type="match status" value="1"/>
</dbReference>
<accession>A0A1I4SI98</accession>
<evidence type="ECO:0000256" key="1">
    <source>
        <dbReference type="ARBA" id="ARBA00004442"/>
    </source>
</evidence>